<protein>
    <submittedName>
        <fullName evidence="2">Pro-Pol polyprotein</fullName>
    </submittedName>
</protein>
<dbReference type="InterPro" id="IPR001584">
    <property type="entry name" value="Integrase_cat-core"/>
</dbReference>
<evidence type="ECO:0000259" key="1">
    <source>
        <dbReference type="PROSITE" id="PS50994"/>
    </source>
</evidence>
<dbReference type="EMBL" id="KQ414695">
    <property type="protein sequence ID" value="KOC63539.1"/>
    <property type="molecule type" value="Genomic_DNA"/>
</dbReference>
<dbReference type="AlphaFoldDB" id="A0A0L7QY98"/>
<dbReference type="InterPro" id="IPR012337">
    <property type="entry name" value="RNaseH-like_sf"/>
</dbReference>
<reference evidence="2 3" key="1">
    <citation type="submission" date="2015-07" db="EMBL/GenBank/DDBJ databases">
        <title>The genome of Habropoda laboriosa.</title>
        <authorList>
            <person name="Pan H."/>
            <person name="Kapheim K."/>
        </authorList>
    </citation>
    <scope>NUCLEOTIDE SEQUENCE [LARGE SCALE GENOMIC DNA]</scope>
    <source>
        <strain evidence="2">0110345459</strain>
    </source>
</reference>
<name>A0A0L7QY98_9HYME</name>
<accession>A0A0L7QY98</accession>
<dbReference type="Gene3D" id="3.30.420.10">
    <property type="entry name" value="Ribonuclease H-like superfamily/Ribonuclease H"/>
    <property type="match status" value="1"/>
</dbReference>
<keyword evidence="3" id="KW-1185">Reference proteome</keyword>
<dbReference type="Proteomes" id="UP000053825">
    <property type="component" value="Unassembled WGS sequence"/>
</dbReference>
<organism evidence="2 3">
    <name type="scientific">Habropoda laboriosa</name>
    <dbReference type="NCBI Taxonomy" id="597456"/>
    <lineage>
        <taxon>Eukaryota</taxon>
        <taxon>Metazoa</taxon>
        <taxon>Ecdysozoa</taxon>
        <taxon>Arthropoda</taxon>
        <taxon>Hexapoda</taxon>
        <taxon>Insecta</taxon>
        <taxon>Pterygota</taxon>
        <taxon>Neoptera</taxon>
        <taxon>Endopterygota</taxon>
        <taxon>Hymenoptera</taxon>
        <taxon>Apocrita</taxon>
        <taxon>Aculeata</taxon>
        <taxon>Apoidea</taxon>
        <taxon>Anthophila</taxon>
        <taxon>Apidae</taxon>
        <taxon>Habropoda</taxon>
    </lineage>
</organism>
<gene>
    <name evidence="2" type="ORF">WH47_02935</name>
</gene>
<dbReference type="Pfam" id="PF00665">
    <property type="entry name" value="rve"/>
    <property type="match status" value="1"/>
</dbReference>
<dbReference type="SUPFAM" id="SSF53098">
    <property type="entry name" value="Ribonuclease H-like"/>
    <property type="match status" value="1"/>
</dbReference>
<proteinExistence type="predicted"/>
<dbReference type="GO" id="GO:0015074">
    <property type="term" value="P:DNA integration"/>
    <property type="evidence" value="ECO:0007669"/>
    <property type="project" value="InterPro"/>
</dbReference>
<feature type="non-terminal residue" evidence="2">
    <location>
        <position position="1"/>
    </location>
</feature>
<sequence>PFDTIHCDCVGPFEKTKDGYEHVLLIVDAFTKYVQLVPLKSLSGTETLQVFKKKLTLFGTPRVIVLNRGTNFTFKSLEQFIKKHGIELHYNVMGAPRANRQAERYVATVTNLLTVEINKNRDWPSKLAKIMLTLNTTVLRPGFRLRNATKLLSLFRPDGTENNLCLPHSTYVCV</sequence>
<evidence type="ECO:0000313" key="3">
    <source>
        <dbReference type="Proteomes" id="UP000053825"/>
    </source>
</evidence>
<feature type="domain" description="Integrase catalytic" evidence="1">
    <location>
        <begin position="1"/>
        <end position="158"/>
    </location>
</feature>
<dbReference type="PANTHER" id="PTHR37984:SF5">
    <property type="entry name" value="PROTEIN NYNRIN-LIKE"/>
    <property type="match status" value="1"/>
</dbReference>
<dbReference type="PANTHER" id="PTHR37984">
    <property type="entry name" value="PROTEIN CBG26694"/>
    <property type="match status" value="1"/>
</dbReference>
<dbReference type="InterPro" id="IPR036397">
    <property type="entry name" value="RNaseH_sf"/>
</dbReference>
<dbReference type="GO" id="GO:0003676">
    <property type="term" value="F:nucleic acid binding"/>
    <property type="evidence" value="ECO:0007669"/>
    <property type="project" value="InterPro"/>
</dbReference>
<dbReference type="PROSITE" id="PS50994">
    <property type="entry name" value="INTEGRASE"/>
    <property type="match status" value="1"/>
</dbReference>
<dbReference type="STRING" id="597456.A0A0L7QY98"/>
<dbReference type="InterPro" id="IPR050951">
    <property type="entry name" value="Retrovirus_Pol_polyprotein"/>
</dbReference>
<evidence type="ECO:0000313" key="2">
    <source>
        <dbReference type="EMBL" id="KOC63539.1"/>
    </source>
</evidence>